<dbReference type="InterPro" id="IPR012340">
    <property type="entry name" value="NA-bd_OB-fold"/>
</dbReference>
<dbReference type="CDD" id="cd04471">
    <property type="entry name" value="S1_RNase_R"/>
    <property type="match status" value="1"/>
</dbReference>
<dbReference type="AlphaFoldDB" id="A4NX09"/>
<dbReference type="GO" id="GO:0006402">
    <property type="term" value="P:mRNA catabolic process"/>
    <property type="evidence" value="ECO:0007669"/>
    <property type="project" value="TreeGrafter"/>
</dbReference>
<protein>
    <submittedName>
        <fullName evidence="6">Virulence-associated protein</fullName>
    </submittedName>
</protein>
<dbReference type="SMART" id="SM00316">
    <property type="entry name" value="S1"/>
    <property type="match status" value="1"/>
</dbReference>
<dbReference type="BioCyc" id="HINF375063:G119K-849-MONOMER"/>
<evidence type="ECO:0000256" key="1">
    <source>
        <dbReference type="ARBA" id="ARBA00022722"/>
    </source>
</evidence>
<dbReference type="Pfam" id="PF00575">
    <property type="entry name" value="S1"/>
    <property type="match status" value="1"/>
</dbReference>
<dbReference type="InterPro" id="IPR050180">
    <property type="entry name" value="RNR_Ribonuclease"/>
</dbReference>
<dbReference type="InterPro" id="IPR003029">
    <property type="entry name" value="S1_domain"/>
</dbReference>
<dbReference type="InterPro" id="IPR001900">
    <property type="entry name" value="RNase_II/R"/>
</dbReference>
<dbReference type="PROSITE" id="PS01175">
    <property type="entry name" value="RIBONUCLEASE_II"/>
    <property type="match status" value="1"/>
</dbReference>
<dbReference type="GO" id="GO:0003723">
    <property type="term" value="F:RNA binding"/>
    <property type="evidence" value="ECO:0007669"/>
    <property type="project" value="InterPro"/>
</dbReference>
<organism evidence="6 7">
    <name type="scientific">Haemophilus influenzae 22.4-21</name>
    <dbReference type="NCBI Taxonomy" id="375063"/>
    <lineage>
        <taxon>Bacteria</taxon>
        <taxon>Pseudomonadati</taxon>
        <taxon>Pseudomonadota</taxon>
        <taxon>Gammaproteobacteria</taxon>
        <taxon>Pasteurellales</taxon>
        <taxon>Pasteurellaceae</taxon>
        <taxon>Haemophilus</taxon>
    </lineage>
</organism>
<reference evidence="6 7" key="1">
    <citation type="journal article" date="2007" name="Genome Biol.">
        <title>Characterization and modeling of the Haemophilus influenzae core and supragenomes based on the complete genomic sequences of Rd and 12 clinical nontypeable strains.</title>
        <authorList>
            <person name="Hogg J.S."/>
            <person name="Hu F.Z."/>
            <person name="Janto B."/>
            <person name="Boissy R."/>
            <person name="Hayes J."/>
            <person name="Keefe R."/>
            <person name="Post J.C."/>
            <person name="Ehrlich G.D."/>
        </authorList>
    </citation>
    <scope>NUCLEOTIDE SEQUENCE [LARGE SCALE GENOMIC DNA]</scope>
    <source>
        <strain evidence="6 7">22.4-21</strain>
    </source>
</reference>
<evidence type="ECO:0000259" key="5">
    <source>
        <dbReference type="PROSITE" id="PS50126"/>
    </source>
</evidence>
<accession>A4NX09</accession>
<keyword evidence="2" id="KW-0378">Hydrolase</keyword>
<evidence type="ECO:0000256" key="2">
    <source>
        <dbReference type="ARBA" id="ARBA00022801"/>
    </source>
</evidence>
<feature type="region of interest" description="Disordered" evidence="4">
    <location>
        <begin position="268"/>
        <end position="314"/>
    </location>
</feature>
<dbReference type="GO" id="GO:0005829">
    <property type="term" value="C:cytosol"/>
    <property type="evidence" value="ECO:0007669"/>
    <property type="project" value="TreeGrafter"/>
</dbReference>
<feature type="compositionally biased region" description="Basic and acidic residues" evidence="4">
    <location>
        <begin position="276"/>
        <end position="289"/>
    </location>
</feature>
<keyword evidence="3" id="KW-0269">Exonuclease</keyword>
<dbReference type="SUPFAM" id="SSF50249">
    <property type="entry name" value="Nucleic acid-binding proteins"/>
    <property type="match status" value="2"/>
</dbReference>
<evidence type="ECO:0000256" key="4">
    <source>
        <dbReference type="SAM" id="MobiDB-lite"/>
    </source>
</evidence>
<feature type="domain" description="S1 motif" evidence="5">
    <location>
        <begin position="183"/>
        <end position="264"/>
    </location>
</feature>
<evidence type="ECO:0000313" key="7">
    <source>
        <dbReference type="Proteomes" id="UP000005596"/>
    </source>
</evidence>
<sequence length="314" mass="35963">MYDSCEYRSSQFYGKHKEPALYRIHATPSEEKLTSFRTFLSEFGLTLEGGLKPTTKDYAALLEKVKERPDHELIQTMLLRSLSQAVYHADNIGHFGLALEEYAHFTSPIRRYPDLTLHRGIKYLLAKEQGAKRKTTDTGGYHYSFDEMDLLGNHCSMTERRADDATREVADWLKCEYMQDHVGGEFSGVISSVTGFGLFVRLDDLFIDGLVHISTLENDYYQFDAAKQRLIGENSGMQYRLGDKVRIKVEAVHLENKMVDFSLIGSERKPRRAGKTAKEKAKKVFKELPSKASKKRKSAVKKKDVSKKTSRKRK</sequence>
<gene>
    <name evidence="6" type="ORF">CGSHiR3021_07902</name>
</gene>
<keyword evidence="1" id="KW-0540">Nuclease</keyword>
<evidence type="ECO:0000313" key="6">
    <source>
        <dbReference type="EMBL" id="EDK14354.1"/>
    </source>
</evidence>
<dbReference type="EMBL" id="AAZJ01000003">
    <property type="protein sequence ID" value="EDK14354.1"/>
    <property type="molecule type" value="Genomic_DNA"/>
</dbReference>
<dbReference type="Proteomes" id="UP000005596">
    <property type="component" value="Unassembled WGS sequence"/>
</dbReference>
<dbReference type="FunFam" id="2.40.50.140:FF:000161">
    <property type="entry name" value="Ribonuclease R"/>
    <property type="match status" value="1"/>
</dbReference>
<evidence type="ECO:0000256" key="3">
    <source>
        <dbReference type="ARBA" id="ARBA00022839"/>
    </source>
</evidence>
<dbReference type="InterPro" id="IPR022966">
    <property type="entry name" value="RNase_II/R_CS"/>
</dbReference>
<dbReference type="Gene3D" id="2.40.50.140">
    <property type="entry name" value="Nucleic acid-binding proteins"/>
    <property type="match status" value="1"/>
</dbReference>
<dbReference type="Pfam" id="PF00773">
    <property type="entry name" value="RNB"/>
    <property type="match status" value="1"/>
</dbReference>
<dbReference type="PANTHER" id="PTHR23355:SF9">
    <property type="entry name" value="DIS3-LIKE EXONUCLEASE 2"/>
    <property type="match status" value="1"/>
</dbReference>
<dbReference type="SMART" id="SM00955">
    <property type="entry name" value="RNB"/>
    <property type="match status" value="1"/>
</dbReference>
<proteinExistence type="predicted"/>
<dbReference type="GO" id="GO:0004540">
    <property type="term" value="F:RNA nuclease activity"/>
    <property type="evidence" value="ECO:0007669"/>
    <property type="project" value="InterPro"/>
</dbReference>
<dbReference type="GO" id="GO:0004527">
    <property type="term" value="F:exonuclease activity"/>
    <property type="evidence" value="ECO:0007669"/>
    <property type="project" value="UniProtKB-KW"/>
</dbReference>
<dbReference type="PROSITE" id="PS50126">
    <property type="entry name" value="S1"/>
    <property type="match status" value="1"/>
</dbReference>
<name>A4NX09_HAEIF</name>
<dbReference type="PANTHER" id="PTHR23355">
    <property type="entry name" value="RIBONUCLEASE"/>
    <property type="match status" value="1"/>
</dbReference>